<feature type="compositionally biased region" description="Basic and acidic residues" evidence="1">
    <location>
        <begin position="59"/>
        <end position="79"/>
    </location>
</feature>
<sequence length="157" mass="17208">MGGGGEEQSEDFADWGSLSDVDSVTSHWRLDPQLDPRLDPRLDPAAPMFVPAPVPQSKTEQKKRLPVHQDAHAPLENKARARNRRKAAPKPWLEDINTPTFTAPAYETNNALFRSGEPNGHHGAPAPPSGWVSYFAPPPPMWYLVRDSDSSGSGMSS</sequence>
<keyword evidence="3" id="KW-1185">Reference proteome</keyword>
<evidence type="ECO:0000256" key="1">
    <source>
        <dbReference type="SAM" id="MobiDB-lite"/>
    </source>
</evidence>
<name>A0A6A5K256_9PLEO</name>
<accession>A0A6A5K256</accession>
<feature type="region of interest" description="Disordered" evidence="1">
    <location>
        <begin position="109"/>
        <end position="128"/>
    </location>
</feature>
<dbReference type="OrthoDB" id="3687864at2759"/>
<evidence type="ECO:0000313" key="3">
    <source>
        <dbReference type="Proteomes" id="UP000800040"/>
    </source>
</evidence>
<evidence type="ECO:0000313" key="2">
    <source>
        <dbReference type="EMBL" id="KAF1828534.1"/>
    </source>
</evidence>
<dbReference type="AlphaFoldDB" id="A0A6A5K256"/>
<feature type="region of interest" description="Disordered" evidence="1">
    <location>
        <begin position="29"/>
        <end position="99"/>
    </location>
</feature>
<dbReference type="EMBL" id="ML975533">
    <property type="protein sequence ID" value="KAF1828534.1"/>
    <property type="molecule type" value="Genomic_DNA"/>
</dbReference>
<organism evidence="2 3">
    <name type="scientific">Decorospora gaudefroyi</name>
    <dbReference type="NCBI Taxonomy" id="184978"/>
    <lineage>
        <taxon>Eukaryota</taxon>
        <taxon>Fungi</taxon>
        <taxon>Dikarya</taxon>
        <taxon>Ascomycota</taxon>
        <taxon>Pezizomycotina</taxon>
        <taxon>Dothideomycetes</taxon>
        <taxon>Pleosporomycetidae</taxon>
        <taxon>Pleosporales</taxon>
        <taxon>Pleosporineae</taxon>
        <taxon>Pleosporaceae</taxon>
        <taxon>Decorospora</taxon>
    </lineage>
</organism>
<proteinExistence type="predicted"/>
<reference evidence="2" key="1">
    <citation type="submission" date="2020-01" db="EMBL/GenBank/DDBJ databases">
        <authorList>
            <consortium name="DOE Joint Genome Institute"/>
            <person name="Haridas S."/>
            <person name="Albert R."/>
            <person name="Binder M."/>
            <person name="Bloem J."/>
            <person name="Labutti K."/>
            <person name="Salamov A."/>
            <person name="Andreopoulos B."/>
            <person name="Baker S.E."/>
            <person name="Barry K."/>
            <person name="Bills G."/>
            <person name="Bluhm B.H."/>
            <person name="Cannon C."/>
            <person name="Castanera R."/>
            <person name="Culley D.E."/>
            <person name="Daum C."/>
            <person name="Ezra D."/>
            <person name="Gonzalez J.B."/>
            <person name="Henrissat B."/>
            <person name="Kuo A."/>
            <person name="Liang C."/>
            <person name="Lipzen A."/>
            <person name="Lutzoni F."/>
            <person name="Magnuson J."/>
            <person name="Mondo S."/>
            <person name="Nolan M."/>
            <person name="Ohm R."/>
            <person name="Pangilinan J."/>
            <person name="Park H.-J."/>
            <person name="Ramirez L."/>
            <person name="Alfaro M."/>
            <person name="Sun H."/>
            <person name="Tritt A."/>
            <person name="Yoshinaga Y."/>
            <person name="Zwiers L.-H."/>
            <person name="Turgeon B.G."/>
            <person name="Goodwin S.B."/>
            <person name="Spatafora J.W."/>
            <person name="Crous P.W."/>
            <person name="Grigoriev I.V."/>
        </authorList>
    </citation>
    <scope>NUCLEOTIDE SEQUENCE</scope>
    <source>
        <strain evidence="2">P77</strain>
    </source>
</reference>
<protein>
    <submittedName>
        <fullName evidence="2">Uncharacterized protein</fullName>
    </submittedName>
</protein>
<gene>
    <name evidence="2" type="ORF">BDW02DRAFT_574791</name>
</gene>
<feature type="compositionally biased region" description="Basic and acidic residues" evidence="1">
    <location>
        <begin position="29"/>
        <end position="42"/>
    </location>
</feature>
<dbReference type="Proteomes" id="UP000800040">
    <property type="component" value="Unassembled WGS sequence"/>
</dbReference>